<dbReference type="RefSeq" id="WP_118310052.1">
    <property type="nucleotide sequence ID" value="NZ_QRHW01000025.1"/>
</dbReference>
<dbReference type="EMBL" id="QRHW01000025">
    <property type="protein sequence ID" value="RHG05604.1"/>
    <property type="molecule type" value="Genomic_DNA"/>
</dbReference>
<dbReference type="PIRSF" id="PIRSF006054">
    <property type="entry name" value="UCP006054"/>
    <property type="match status" value="1"/>
</dbReference>
<evidence type="ECO:0000313" key="4">
    <source>
        <dbReference type="Proteomes" id="UP000284112"/>
    </source>
</evidence>
<dbReference type="HAMAP" id="MF_01845">
    <property type="entry name" value="UPF0597"/>
    <property type="match status" value="1"/>
</dbReference>
<dbReference type="PANTHER" id="PTHR30501">
    <property type="entry name" value="UPF0597 PROTEIN YHAM"/>
    <property type="match status" value="1"/>
</dbReference>
<name>A0A414RZM7_9FIRM</name>
<dbReference type="AlphaFoldDB" id="A0A414RZM7"/>
<proteinExistence type="inferred from homology"/>
<dbReference type="InterPro" id="IPR005130">
    <property type="entry name" value="Ser_deHydtase-like_asu"/>
</dbReference>
<evidence type="ECO:0000256" key="1">
    <source>
        <dbReference type="HAMAP-Rule" id="MF_01845"/>
    </source>
</evidence>
<dbReference type="GO" id="GO:0080146">
    <property type="term" value="F:L-cysteine desulfhydrase activity"/>
    <property type="evidence" value="ECO:0007669"/>
    <property type="project" value="TreeGrafter"/>
</dbReference>
<dbReference type="GO" id="GO:0019450">
    <property type="term" value="P:L-cysteine catabolic process to pyruvate"/>
    <property type="evidence" value="ECO:0007669"/>
    <property type="project" value="TreeGrafter"/>
</dbReference>
<evidence type="ECO:0000313" key="3">
    <source>
        <dbReference type="EMBL" id="RHG05604.1"/>
    </source>
</evidence>
<accession>A0A414RZM7</accession>
<protein>
    <recommendedName>
        <fullName evidence="1">UPF0597 protein DW641_12395</fullName>
    </recommendedName>
</protein>
<dbReference type="Pfam" id="PF03313">
    <property type="entry name" value="SDH_alpha"/>
    <property type="match status" value="1"/>
</dbReference>
<feature type="domain" description="Serine dehydratase-like alpha subunit" evidence="2">
    <location>
        <begin position="84"/>
        <end position="422"/>
    </location>
</feature>
<reference evidence="3 4" key="1">
    <citation type="submission" date="2018-08" db="EMBL/GenBank/DDBJ databases">
        <title>A genome reference for cultivated species of the human gut microbiota.</title>
        <authorList>
            <person name="Zou Y."/>
            <person name="Xue W."/>
            <person name="Luo G."/>
        </authorList>
    </citation>
    <scope>NUCLEOTIDE SEQUENCE [LARGE SCALE GENOMIC DNA]</scope>
    <source>
        <strain evidence="3 4">AM23-13</strain>
    </source>
</reference>
<gene>
    <name evidence="3" type="ORF">DW641_12395</name>
</gene>
<dbReference type="PANTHER" id="PTHR30501:SF2">
    <property type="entry name" value="UPF0597 PROTEIN YHAM"/>
    <property type="match status" value="1"/>
</dbReference>
<dbReference type="InterPro" id="IPR021144">
    <property type="entry name" value="UPF0597"/>
</dbReference>
<sequence>MLKKEEMITLLKNDVVPALGCTEPVCVALCAANAGKMTENKIRSIEVEVNAGIYKNGMSAGIPGCDYVGLPYAAALGAYLKNPEKGLELLEDITPEILEQMKELCGMAAVSVKIKEQERGLYVKCKIKTEADMITSVIRGTHTNLVYLEKNGKIIYEKNQENGQASDNALIEALKQMTIAQIRQVADTASEEELHFLMDGVEMNERLAAYSEGKKVGVGIADTLRSEKGSEVLKNDLLTRIMLKVSSAAESRLDGCPLPTMSSSGAGTKGLVVILPVSEAADALEVSMEKKVRALAIAHLVNRYINAYIGKLSPMCSCVMASSTAASVGIAYLLGGSDEQLGYAVRNMSGTVTGMICDGGKVGCAMKVATGSSSALLCALTAVHDAPLRVSDGICAETPEDCIRHMAQIGNQGMAQTDKEIIHIMEQKK</sequence>
<dbReference type="Proteomes" id="UP000284112">
    <property type="component" value="Unassembled WGS sequence"/>
</dbReference>
<comment type="similarity">
    <text evidence="1">Belongs to the UPF0597 family.</text>
</comment>
<organism evidence="3 4">
    <name type="scientific">Dorea longicatena</name>
    <dbReference type="NCBI Taxonomy" id="88431"/>
    <lineage>
        <taxon>Bacteria</taxon>
        <taxon>Bacillati</taxon>
        <taxon>Bacillota</taxon>
        <taxon>Clostridia</taxon>
        <taxon>Lachnospirales</taxon>
        <taxon>Lachnospiraceae</taxon>
        <taxon>Dorea</taxon>
    </lineage>
</organism>
<comment type="caution">
    <text evidence="3">The sequence shown here is derived from an EMBL/GenBank/DDBJ whole genome shotgun (WGS) entry which is preliminary data.</text>
</comment>
<evidence type="ECO:0000259" key="2">
    <source>
        <dbReference type="Pfam" id="PF03313"/>
    </source>
</evidence>